<sequence length="218" mass="23318">MPLSVVADRLSGPFCNAKVTCAVSIGPAGSCAARLNFCRGLRCGPDDAEGAGAKGRQQQSADRDGVRATTFCFRRLSNAGVIMIGSSCVHSPRSTGRRDLSVEAKRAGTANGKGWWRPATGAFGQLPPTGRACNSSAGTDRNGQERKEMRQKWQPTGKVGSCVVRYLADLVKIRPWSKSSLLNRNARDSCPFSVCTADETVMTQRKDATNCVSFLGVR</sequence>
<evidence type="ECO:0000313" key="3">
    <source>
        <dbReference type="Proteomes" id="UP001283341"/>
    </source>
</evidence>
<protein>
    <submittedName>
        <fullName evidence="2">Uncharacterized protein</fullName>
    </submittedName>
</protein>
<dbReference type="EMBL" id="JAUEDM010000007">
    <property type="protein sequence ID" value="KAK3313418.1"/>
    <property type="molecule type" value="Genomic_DNA"/>
</dbReference>
<evidence type="ECO:0000313" key="2">
    <source>
        <dbReference type="EMBL" id="KAK3313418.1"/>
    </source>
</evidence>
<keyword evidence="3" id="KW-1185">Reference proteome</keyword>
<evidence type="ECO:0000256" key="1">
    <source>
        <dbReference type="SAM" id="MobiDB-lite"/>
    </source>
</evidence>
<proteinExistence type="predicted"/>
<name>A0AAE0HV11_9PEZI</name>
<dbReference type="AlphaFoldDB" id="A0AAE0HV11"/>
<comment type="caution">
    <text evidence="2">The sequence shown here is derived from an EMBL/GenBank/DDBJ whole genome shotgun (WGS) entry which is preliminary data.</text>
</comment>
<dbReference type="Proteomes" id="UP001283341">
    <property type="component" value="Unassembled WGS sequence"/>
</dbReference>
<reference evidence="2" key="1">
    <citation type="journal article" date="2023" name="Mol. Phylogenet. Evol.">
        <title>Genome-scale phylogeny and comparative genomics of the fungal order Sordariales.</title>
        <authorList>
            <person name="Hensen N."/>
            <person name="Bonometti L."/>
            <person name="Westerberg I."/>
            <person name="Brannstrom I.O."/>
            <person name="Guillou S."/>
            <person name="Cros-Aarteil S."/>
            <person name="Calhoun S."/>
            <person name="Haridas S."/>
            <person name="Kuo A."/>
            <person name="Mondo S."/>
            <person name="Pangilinan J."/>
            <person name="Riley R."/>
            <person name="LaButti K."/>
            <person name="Andreopoulos B."/>
            <person name="Lipzen A."/>
            <person name="Chen C."/>
            <person name="Yan M."/>
            <person name="Daum C."/>
            <person name="Ng V."/>
            <person name="Clum A."/>
            <person name="Steindorff A."/>
            <person name="Ohm R.A."/>
            <person name="Martin F."/>
            <person name="Silar P."/>
            <person name="Natvig D.O."/>
            <person name="Lalanne C."/>
            <person name="Gautier V."/>
            <person name="Ament-Velasquez S.L."/>
            <person name="Kruys A."/>
            <person name="Hutchinson M.I."/>
            <person name="Powell A.J."/>
            <person name="Barry K."/>
            <person name="Miller A.N."/>
            <person name="Grigoriev I.V."/>
            <person name="Debuchy R."/>
            <person name="Gladieux P."/>
            <person name="Hiltunen Thoren M."/>
            <person name="Johannesson H."/>
        </authorList>
    </citation>
    <scope>NUCLEOTIDE SEQUENCE</scope>
    <source>
        <strain evidence="2">CBS 118394</strain>
    </source>
</reference>
<feature type="compositionally biased region" description="Polar residues" evidence="1">
    <location>
        <begin position="132"/>
        <end position="141"/>
    </location>
</feature>
<feature type="region of interest" description="Disordered" evidence="1">
    <location>
        <begin position="127"/>
        <end position="154"/>
    </location>
</feature>
<gene>
    <name evidence="2" type="ORF">B0H66DRAFT_351181</name>
</gene>
<feature type="compositionally biased region" description="Basic and acidic residues" evidence="1">
    <location>
        <begin position="142"/>
        <end position="151"/>
    </location>
</feature>
<accession>A0AAE0HV11</accession>
<organism evidence="2 3">
    <name type="scientific">Apodospora peruviana</name>
    <dbReference type="NCBI Taxonomy" id="516989"/>
    <lineage>
        <taxon>Eukaryota</taxon>
        <taxon>Fungi</taxon>
        <taxon>Dikarya</taxon>
        <taxon>Ascomycota</taxon>
        <taxon>Pezizomycotina</taxon>
        <taxon>Sordariomycetes</taxon>
        <taxon>Sordariomycetidae</taxon>
        <taxon>Sordariales</taxon>
        <taxon>Lasiosphaeriaceae</taxon>
        <taxon>Apodospora</taxon>
    </lineage>
</organism>
<reference evidence="2" key="2">
    <citation type="submission" date="2023-06" db="EMBL/GenBank/DDBJ databases">
        <authorList>
            <consortium name="Lawrence Berkeley National Laboratory"/>
            <person name="Haridas S."/>
            <person name="Hensen N."/>
            <person name="Bonometti L."/>
            <person name="Westerberg I."/>
            <person name="Brannstrom I.O."/>
            <person name="Guillou S."/>
            <person name="Cros-Aarteil S."/>
            <person name="Calhoun S."/>
            <person name="Kuo A."/>
            <person name="Mondo S."/>
            <person name="Pangilinan J."/>
            <person name="Riley R."/>
            <person name="Labutti K."/>
            <person name="Andreopoulos B."/>
            <person name="Lipzen A."/>
            <person name="Chen C."/>
            <person name="Yanf M."/>
            <person name="Daum C."/>
            <person name="Ng V."/>
            <person name="Clum A."/>
            <person name="Steindorff A."/>
            <person name="Ohm R."/>
            <person name="Martin F."/>
            <person name="Silar P."/>
            <person name="Natvig D."/>
            <person name="Lalanne C."/>
            <person name="Gautier V."/>
            <person name="Ament-Velasquez S.L."/>
            <person name="Kruys A."/>
            <person name="Hutchinson M.I."/>
            <person name="Powell A.J."/>
            <person name="Barry K."/>
            <person name="Miller A.N."/>
            <person name="Grigoriev I.V."/>
            <person name="Debuchy R."/>
            <person name="Gladieux P."/>
            <person name="Thoren M.H."/>
            <person name="Johannesson H."/>
        </authorList>
    </citation>
    <scope>NUCLEOTIDE SEQUENCE</scope>
    <source>
        <strain evidence="2">CBS 118394</strain>
    </source>
</reference>